<evidence type="ECO:0000259" key="7">
    <source>
        <dbReference type="Pfam" id="PF20684"/>
    </source>
</evidence>
<comment type="caution">
    <text evidence="8">The sequence shown here is derived from an EMBL/GenBank/DDBJ whole genome shotgun (WGS) entry which is preliminary data.</text>
</comment>
<reference evidence="8 9" key="1">
    <citation type="submission" date="2023-01" db="EMBL/GenBank/DDBJ databases">
        <title>Analysis of 21 Apiospora genomes using comparative genomics revels a genus with tremendous synthesis potential of carbohydrate active enzymes and secondary metabolites.</title>
        <authorList>
            <person name="Sorensen T."/>
        </authorList>
    </citation>
    <scope>NUCLEOTIDE SEQUENCE [LARGE SCALE GENOMIC DNA]</scope>
    <source>
        <strain evidence="8 9">CBS 117206</strain>
    </source>
</reference>
<evidence type="ECO:0000256" key="5">
    <source>
        <dbReference type="ARBA" id="ARBA00038359"/>
    </source>
</evidence>
<evidence type="ECO:0000313" key="9">
    <source>
        <dbReference type="Proteomes" id="UP001392437"/>
    </source>
</evidence>
<evidence type="ECO:0000256" key="6">
    <source>
        <dbReference type="SAM" id="Phobius"/>
    </source>
</evidence>
<feature type="transmembrane region" description="Helical" evidence="6">
    <location>
        <begin position="51"/>
        <end position="72"/>
    </location>
</feature>
<evidence type="ECO:0000256" key="2">
    <source>
        <dbReference type="ARBA" id="ARBA00022692"/>
    </source>
</evidence>
<proteinExistence type="inferred from homology"/>
<keyword evidence="3 6" id="KW-1133">Transmembrane helix</keyword>
<evidence type="ECO:0000313" key="8">
    <source>
        <dbReference type="EMBL" id="KAK8131985.1"/>
    </source>
</evidence>
<dbReference type="EMBL" id="JAQQWP010000001">
    <property type="protein sequence ID" value="KAK8131985.1"/>
    <property type="molecule type" value="Genomic_DNA"/>
</dbReference>
<dbReference type="Proteomes" id="UP001392437">
    <property type="component" value="Unassembled WGS sequence"/>
</dbReference>
<feature type="transmembrane region" description="Helical" evidence="6">
    <location>
        <begin position="135"/>
        <end position="156"/>
    </location>
</feature>
<name>A0AAW0RAR4_9PEZI</name>
<gene>
    <name evidence="8" type="ORF">PG999_000158</name>
</gene>
<evidence type="ECO:0000256" key="4">
    <source>
        <dbReference type="ARBA" id="ARBA00023136"/>
    </source>
</evidence>
<feature type="transmembrane region" description="Helical" evidence="6">
    <location>
        <begin position="14"/>
        <end position="36"/>
    </location>
</feature>
<dbReference type="GO" id="GO:0016020">
    <property type="term" value="C:membrane"/>
    <property type="evidence" value="ECO:0007669"/>
    <property type="project" value="UniProtKB-SubCell"/>
</dbReference>
<evidence type="ECO:0000256" key="1">
    <source>
        <dbReference type="ARBA" id="ARBA00004141"/>
    </source>
</evidence>
<dbReference type="InterPro" id="IPR049326">
    <property type="entry name" value="Rhodopsin_dom_fungi"/>
</dbReference>
<dbReference type="AlphaFoldDB" id="A0AAW0RAR4"/>
<organism evidence="8 9">
    <name type="scientific">Apiospora kogelbergensis</name>
    <dbReference type="NCBI Taxonomy" id="1337665"/>
    <lineage>
        <taxon>Eukaryota</taxon>
        <taxon>Fungi</taxon>
        <taxon>Dikarya</taxon>
        <taxon>Ascomycota</taxon>
        <taxon>Pezizomycotina</taxon>
        <taxon>Sordariomycetes</taxon>
        <taxon>Xylariomycetidae</taxon>
        <taxon>Amphisphaeriales</taxon>
        <taxon>Apiosporaceae</taxon>
        <taxon>Apiospora</taxon>
    </lineage>
</organism>
<keyword evidence="4 6" id="KW-0472">Membrane</keyword>
<dbReference type="Pfam" id="PF20684">
    <property type="entry name" value="Fung_rhodopsin"/>
    <property type="match status" value="1"/>
</dbReference>
<dbReference type="PANTHER" id="PTHR33048">
    <property type="entry name" value="PTH11-LIKE INTEGRAL MEMBRANE PROTEIN (AFU_ORTHOLOGUE AFUA_5G11245)"/>
    <property type="match status" value="1"/>
</dbReference>
<sequence length="233" mass="26047">MAALIPLQNDSQRAMLVLAAVFTILATCAVGLRLWARRTFQQCLQWSDGWIVANLVILVAYWILNVFVIVAGGEGQHKYQRHSPMTTQETIRCRGIQTLEVVFAAAAYCLKFSTLSLLDELFCTTPKAKIVLRTLVYLTIVGGTATVAGSVALNFPADRWCDPAVSIPPHEYHNNIVNHVFNYVTNMALDFAIFLVPIWQLYHLRMGSRKKMGIMLTFGLGFLCFTSAKDDID</sequence>
<dbReference type="InterPro" id="IPR052337">
    <property type="entry name" value="SAT4-like"/>
</dbReference>
<evidence type="ECO:0000256" key="3">
    <source>
        <dbReference type="ARBA" id="ARBA00022989"/>
    </source>
</evidence>
<feature type="domain" description="Rhodopsin" evidence="7">
    <location>
        <begin position="32"/>
        <end position="227"/>
    </location>
</feature>
<comment type="subcellular location">
    <subcellularLocation>
        <location evidence="1">Membrane</location>
        <topology evidence="1">Multi-pass membrane protein</topology>
    </subcellularLocation>
</comment>
<keyword evidence="2 6" id="KW-0812">Transmembrane</keyword>
<protein>
    <recommendedName>
        <fullName evidence="7">Rhodopsin domain-containing protein</fullName>
    </recommendedName>
</protein>
<keyword evidence="9" id="KW-1185">Reference proteome</keyword>
<comment type="similarity">
    <text evidence="5">Belongs to the SAT4 family.</text>
</comment>
<feature type="transmembrane region" description="Helical" evidence="6">
    <location>
        <begin position="176"/>
        <end position="199"/>
    </location>
</feature>
<accession>A0AAW0RAR4</accession>
<dbReference type="PANTHER" id="PTHR33048:SF47">
    <property type="entry name" value="INTEGRAL MEMBRANE PROTEIN-RELATED"/>
    <property type="match status" value="1"/>
</dbReference>